<organism evidence="2 3">
    <name type="scientific">Sphingobacterium alimentarium</name>
    <dbReference type="NCBI Taxonomy" id="797292"/>
    <lineage>
        <taxon>Bacteria</taxon>
        <taxon>Pseudomonadati</taxon>
        <taxon>Bacteroidota</taxon>
        <taxon>Sphingobacteriia</taxon>
        <taxon>Sphingobacteriales</taxon>
        <taxon>Sphingobacteriaceae</taxon>
        <taxon>Sphingobacterium</taxon>
    </lineage>
</organism>
<evidence type="ECO:0000313" key="2">
    <source>
        <dbReference type="EMBL" id="TCV11378.1"/>
    </source>
</evidence>
<proteinExistence type="predicted"/>
<dbReference type="GO" id="GO:0005975">
    <property type="term" value="P:carbohydrate metabolic process"/>
    <property type="evidence" value="ECO:0007669"/>
    <property type="project" value="InterPro"/>
</dbReference>
<dbReference type="Gene3D" id="1.50.10.10">
    <property type="match status" value="1"/>
</dbReference>
<gene>
    <name evidence="2" type="ORF">EDC17_102813</name>
</gene>
<dbReference type="PANTHER" id="PTHR31616">
    <property type="entry name" value="TREHALASE"/>
    <property type="match status" value="1"/>
</dbReference>
<name>A0A4R3VRX7_9SPHI</name>
<dbReference type="SUPFAM" id="SSF48208">
    <property type="entry name" value="Six-hairpin glycosidases"/>
    <property type="match status" value="1"/>
</dbReference>
<dbReference type="Pfam" id="PF00723">
    <property type="entry name" value="Glyco_hydro_15"/>
    <property type="match status" value="1"/>
</dbReference>
<comment type="caution">
    <text evidence="2">The sequence shown here is derived from an EMBL/GenBank/DDBJ whole genome shotgun (WGS) entry which is preliminary data.</text>
</comment>
<reference evidence="2 3" key="1">
    <citation type="submission" date="2019-03" db="EMBL/GenBank/DDBJ databases">
        <title>Genomic Encyclopedia of Type Strains, Phase IV (KMG-IV): sequencing the most valuable type-strain genomes for metagenomic binning, comparative biology and taxonomic classification.</title>
        <authorList>
            <person name="Goeker M."/>
        </authorList>
    </citation>
    <scope>NUCLEOTIDE SEQUENCE [LARGE SCALE GENOMIC DNA]</scope>
    <source>
        <strain evidence="2 3">DSM 22362</strain>
    </source>
</reference>
<keyword evidence="2" id="KW-0378">Hydrolase</keyword>
<dbReference type="AlphaFoldDB" id="A0A4R3VRX7"/>
<dbReference type="PANTHER" id="PTHR31616:SF0">
    <property type="entry name" value="GLUCAN 1,4-ALPHA-GLUCOSIDASE"/>
    <property type="match status" value="1"/>
</dbReference>
<evidence type="ECO:0000259" key="1">
    <source>
        <dbReference type="Pfam" id="PF00723"/>
    </source>
</evidence>
<feature type="domain" description="GH15-like" evidence="1">
    <location>
        <begin position="2"/>
        <end position="199"/>
    </location>
</feature>
<accession>A0A4R3VRX7</accession>
<evidence type="ECO:0000313" key="3">
    <source>
        <dbReference type="Proteomes" id="UP000295197"/>
    </source>
</evidence>
<dbReference type="EMBL" id="SMBZ01000028">
    <property type="protein sequence ID" value="TCV11378.1"/>
    <property type="molecule type" value="Genomic_DNA"/>
</dbReference>
<dbReference type="Proteomes" id="UP000295197">
    <property type="component" value="Unassembled WGS sequence"/>
</dbReference>
<dbReference type="InterPro" id="IPR011613">
    <property type="entry name" value="GH15-like"/>
</dbReference>
<dbReference type="RefSeq" id="WP_317126055.1">
    <property type="nucleotide sequence ID" value="NZ_SMBZ01000028.1"/>
</dbReference>
<sequence>MGNKPIRIGNQASEHIQNDVYGQAMIDLLPLFTDYRFRHQNKGLASQWTRFVLQKMELTIDEKDAGIWEFRNMEKRHCYSNLFQWAGATTALKIARQYSLEEISIQANSKRERAIEHIESCYDDQRKAYTNAQDNTDLDAFTLQLIMMGYLNPNSTKAKDHLVQLEKVLKGEHDLFYRYLHKDDFGRPKSTFLVCSFWYV</sequence>
<protein>
    <submittedName>
        <fullName evidence="2">Glycosyl hydrolase family 15</fullName>
    </submittedName>
</protein>
<dbReference type="InterPro" id="IPR008928">
    <property type="entry name" value="6-hairpin_glycosidase_sf"/>
</dbReference>
<dbReference type="InterPro" id="IPR012341">
    <property type="entry name" value="6hp_glycosidase-like_sf"/>
</dbReference>
<dbReference type="GO" id="GO:0004553">
    <property type="term" value="F:hydrolase activity, hydrolyzing O-glycosyl compounds"/>
    <property type="evidence" value="ECO:0007669"/>
    <property type="project" value="UniProtKB-ARBA"/>
</dbReference>
<keyword evidence="3" id="KW-1185">Reference proteome</keyword>